<sequence length="119" mass="13237">MADNIDEAERVEAFVSRFGRLQDTLGDKLLPLYLEAVGERLGAAIDNLDRAEKLRLIPSTDGWLTMRKLRNQMVHEYIEDAVILADALQAGHEFAPTLSAVVENILADMRARGWSDANG</sequence>
<dbReference type="EMBL" id="CP003989">
    <property type="protein sequence ID" value="AGA32356.1"/>
    <property type="molecule type" value="Genomic_DNA"/>
</dbReference>
<reference evidence="1" key="1">
    <citation type="submission" date="2015-12" db="EMBL/GenBank/DDBJ databases">
        <authorList>
            <person name="Tikhonova T.V."/>
            <person name="Pavlov A.R."/>
            <person name="Beletsky A.V."/>
            <person name="Mardanov A.V."/>
            <person name="Sorokin D.Y."/>
            <person name="Ravin N.V."/>
            <person name="Popov V.O."/>
        </authorList>
    </citation>
    <scope>NUCLEOTIDE SEQUENCE</scope>
    <source>
        <strain evidence="1">DSM 14787</strain>
    </source>
</reference>
<dbReference type="Gene3D" id="1.20.120.330">
    <property type="entry name" value="Nucleotidyltransferases domain 2"/>
    <property type="match status" value="1"/>
</dbReference>
<protein>
    <recommendedName>
        <fullName evidence="3">Nucleotidyltransferase</fullName>
    </recommendedName>
</protein>
<keyword evidence="2" id="KW-1185">Reference proteome</keyword>
<dbReference type="HOGENOM" id="CLU_132694_1_0_6"/>
<evidence type="ECO:0000313" key="2">
    <source>
        <dbReference type="Proteomes" id="UP000010809"/>
    </source>
</evidence>
<name>L0DVI2_THIND</name>
<dbReference type="eggNOG" id="ENOG5032Z4K">
    <property type="taxonomic scope" value="Bacteria"/>
</dbReference>
<organism evidence="1 2">
    <name type="scientific">Thioalkalivibrio nitratireducens (strain DSM 14787 / UNIQEM 213 / ALEN2)</name>
    <dbReference type="NCBI Taxonomy" id="1255043"/>
    <lineage>
        <taxon>Bacteria</taxon>
        <taxon>Pseudomonadati</taxon>
        <taxon>Pseudomonadota</taxon>
        <taxon>Gammaproteobacteria</taxon>
        <taxon>Chromatiales</taxon>
        <taxon>Ectothiorhodospiraceae</taxon>
        <taxon>Thioalkalivibrio</taxon>
    </lineage>
</organism>
<dbReference type="KEGG" id="tni:TVNIR_0657"/>
<dbReference type="Proteomes" id="UP000010809">
    <property type="component" value="Chromosome"/>
</dbReference>
<gene>
    <name evidence="1" type="ordered locus">TVNIR_0657</name>
</gene>
<dbReference type="AlphaFoldDB" id="L0DVI2"/>
<dbReference type="SUPFAM" id="SSF81593">
    <property type="entry name" value="Nucleotidyltransferase substrate binding subunit/domain"/>
    <property type="match status" value="1"/>
</dbReference>
<dbReference type="STRING" id="1255043.TVNIR_0657"/>
<evidence type="ECO:0008006" key="3">
    <source>
        <dbReference type="Google" id="ProtNLM"/>
    </source>
</evidence>
<dbReference type="PATRIC" id="fig|1255043.3.peg.663"/>
<accession>L0DVI2</accession>
<proteinExistence type="predicted"/>
<evidence type="ECO:0000313" key="1">
    <source>
        <dbReference type="EMBL" id="AGA32356.1"/>
    </source>
</evidence>